<sequence>MAQVLTIKACVSLLEPKSAHSLFLAVFRELQRATNGADDAKALLLGPGIGMLPGYLANLRSKQGKVTQQQQDVIAELLGSLDGDLITFLMRNPKCIISGKAATRFDRIYMWVPAAEFCGILDHTSKIEDAFLRAHDVTGFGDGGSDSGNVAGTGSDSGTGTGSDSGNVTGFGDGGSSSSSGNDGGSDSGNVTGTGSDSGTGNVTGFGDGGSSSSSGGSGSGSGSRKRALSSPPHTPGMLMMALKKIAAEFKCHMEANDKRHNETANKLHGLQCSLTRVQQQ</sequence>
<feature type="compositionally biased region" description="Gly residues" evidence="1">
    <location>
        <begin position="196"/>
        <end position="222"/>
    </location>
</feature>
<dbReference type="PANTHER" id="PTHR37612">
    <property type="entry name" value="FIBROIN HEAVY CHAIN FIB-H LIKE PROTEIN"/>
    <property type="match status" value="1"/>
</dbReference>
<dbReference type="EMBL" id="CP126209">
    <property type="protein sequence ID" value="WIA10911.1"/>
    <property type="molecule type" value="Genomic_DNA"/>
</dbReference>
<dbReference type="Proteomes" id="UP001244341">
    <property type="component" value="Chromosome 2b"/>
</dbReference>
<organism evidence="2 3">
    <name type="scientific">Tetradesmus obliquus</name>
    <name type="common">Green alga</name>
    <name type="synonym">Acutodesmus obliquus</name>
    <dbReference type="NCBI Taxonomy" id="3088"/>
    <lineage>
        <taxon>Eukaryota</taxon>
        <taxon>Viridiplantae</taxon>
        <taxon>Chlorophyta</taxon>
        <taxon>core chlorophytes</taxon>
        <taxon>Chlorophyceae</taxon>
        <taxon>CS clade</taxon>
        <taxon>Sphaeropleales</taxon>
        <taxon>Scenedesmaceae</taxon>
        <taxon>Tetradesmus</taxon>
    </lineage>
</organism>
<feature type="compositionally biased region" description="Gly residues" evidence="1">
    <location>
        <begin position="155"/>
        <end position="175"/>
    </location>
</feature>
<proteinExistence type="predicted"/>
<accession>A0ABY8TRI0</accession>
<gene>
    <name evidence="2" type="ORF">OEZ85_011076</name>
</gene>
<reference evidence="2 3" key="1">
    <citation type="submission" date="2023-05" db="EMBL/GenBank/DDBJ databases">
        <title>A 100% complete, gapless, phased diploid assembly of the Scenedesmus obliquus UTEX 3031 genome.</title>
        <authorList>
            <person name="Biondi T.C."/>
            <person name="Hanschen E.R."/>
            <person name="Kwon T."/>
            <person name="Eng W."/>
            <person name="Kruse C.P.S."/>
            <person name="Koehler S.I."/>
            <person name="Kunde Y."/>
            <person name="Gleasner C.D."/>
            <person name="You Mak K.T."/>
            <person name="Polle J."/>
            <person name="Hovde B.T."/>
            <person name="Starkenburg S.R."/>
        </authorList>
    </citation>
    <scope>NUCLEOTIDE SEQUENCE [LARGE SCALE GENOMIC DNA]</scope>
    <source>
        <strain evidence="2 3">DOE0152z</strain>
    </source>
</reference>
<evidence type="ECO:0000313" key="2">
    <source>
        <dbReference type="EMBL" id="WIA10911.1"/>
    </source>
</evidence>
<protein>
    <submittedName>
        <fullName evidence="2">Uncharacterized protein</fullName>
    </submittedName>
</protein>
<feature type="region of interest" description="Disordered" evidence="1">
    <location>
        <begin position="142"/>
        <end position="238"/>
    </location>
</feature>
<name>A0ABY8TRI0_TETOB</name>
<dbReference type="InterPro" id="IPR052258">
    <property type="entry name" value="Diverse_Func_Domain-Protein"/>
</dbReference>
<dbReference type="PANTHER" id="PTHR37612:SF20">
    <property type="entry name" value="PER-HEXAMER REPEAT PROTEIN 5-RELATED"/>
    <property type="match status" value="1"/>
</dbReference>
<evidence type="ECO:0000256" key="1">
    <source>
        <dbReference type="SAM" id="MobiDB-lite"/>
    </source>
</evidence>
<evidence type="ECO:0000313" key="3">
    <source>
        <dbReference type="Proteomes" id="UP001244341"/>
    </source>
</evidence>
<keyword evidence="3" id="KW-1185">Reference proteome</keyword>